<gene>
    <name evidence="1" type="ORF">O1611_g8290</name>
</gene>
<keyword evidence="2" id="KW-1185">Reference proteome</keyword>
<proteinExistence type="predicted"/>
<name>A0ACC2JD54_9PEZI</name>
<dbReference type="EMBL" id="JAPUUL010002414">
    <property type="protein sequence ID" value="KAJ8125350.1"/>
    <property type="molecule type" value="Genomic_DNA"/>
</dbReference>
<reference evidence="1" key="1">
    <citation type="submission" date="2022-12" db="EMBL/GenBank/DDBJ databases">
        <title>Genome Sequence of Lasiodiplodia mahajangana.</title>
        <authorList>
            <person name="Buettner E."/>
        </authorList>
    </citation>
    <scope>NUCLEOTIDE SEQUENCE</scope>
    <source>
        <strain evidence="1">VT137</strain>
    </source>
</reference>
<evidence type="ECO:0000313" key="1">
    <source>
        <dbReference type="EMBL" id="KAJ8125350.1"/>
    </source>
</evidence>
<accession>A0ACC2JD54</accession>
<dbReference type="Proteomes" id="UP001153332">
    <property type="component" value="Unassembled WGS sequence"/>
</dbReference>
<protein>
    <submittedName>
        <fullName evidence="1">Uncharacterized protein</fullName>
    </submittedName>
</protein>
<comment type="caution">
    <text evidence="1">The sequence shown here is derived from an EMBL/GenBank/DDBJ whole genome shotgun (WGS) entry which is preliminary data.</text>
</comment>
<organism evidence="1 2">
    <name type="scientific">Lasiodiplodia mahajangana</name>
    <dbReference type="NCBI Taxonomy" id="1108764"/>
    <lineage>
        <taxon>Eukaryota</taxon>
        <taxon>Fungi</taxon>
        <taxon>Dikarya</taxon>
        <taxon>Ascomycota</taxon>
        <taxon>Pezizomycotina</taxon>
        <taxon>Dothideomycetes</taxon>
        <taxon>Dothideomycetes incertae sedis</taxon>
        <taxon>Botryosphaeriales</taxon>
        <taxon>Botryosphaeriaceae</taxon>
        <taxon>Lasiodiplodia</taxon>
    </lineage>
</organism>
<sequence length="998" mass="114501">MDPISALSLAANIYAFVEAGFRAVHQYNDFRRNALIESRDNAERRIITENLREVSSRLTADGPPFLVDLATNCSGLCKELLELLDKLTVKNPNSIRERVLEMHRKHLMESFLPILSEKQSKLNGKLDHLQDELRQLRDSRSDELTKLRSDLLEAIQMHERQSVRRSTDKIGTLLSELRDIVKTSTPEVAILTQLRFNDIYSREDAIKDPTKGTFKWPAEETIPDNIASKTVLNTLNKSLTQWLKSGSGVFHISGKAGSGKSTLMKHIWLHDRTREHLETWAGDKKLLRAAFFFWAAGNNEQKSLLGLIRSILFTILSHDRRLIPQVFPELWRNGHFTSHALDHLTRPDDVNKAFQTILRKATIGGYRICFFIDGLDEYEAPDREGYSELAKQLADWADNSHGNVKLVVSSRPYREFQDTFGSSRHLSREQIHLHQLNRIDIEEHCQKTLLEAKNAHGIADITKAGLFTRQIDESCEYLVREIGRNADGVFLWAVLVVRMIISEAKRGGSHEHLKKELSKTPRGIDELYAKILGSLGRSEKQVSNRLLYVVLTNPFEDDVNALCLKWLISKDEWQSRLPRRGEDYTEKDVIADIQYIIQHLDIWTRGLLEASYVNRYAPGSTPNSPIFESRVKLSHRTVKDYLLDPTHLSELESAFEDFDLSGLHADLRLTELAITKNIGILEKDLKKTCRYGYEILTPTPNTRLRSTKGRITNYQLRWPIVEELTRILPSRCVLPNNRGLTNREFQIAWYTTPSERTSRHHLAISLGLSDAIEGFKVMGSEPSERSLLLSACVSGVVFRDTPLVGKVPTQDLIKSLLKKGFTANERIRLVSPLRDYEPTKPPRFTATVWMILVSGLLGNITSLTDETAALINILFELLRNEHQEEVVFLMEYENRSSYHCFITLEDLLLGLGAGAHPIFDELQGWPKYESGDPTSENAPTWIWEHWRGQTSLRISPIDKTLWKLTPDFRKSRLYRWMVVSRKNYLGDYLDTDVEFTIW</sequence>
<evidence type="ECO:0000313" key="2">
    <source>
        <dbReference type="Proteomes" id="UP001153332"/>
    </source>
</evidence>